<protein>
    <submittedName>
        <fullName evidence="2">Uncharacterized protein</fullName>
    </submittedName>
</protein>
<proteinExistence type="predicted"/>
<feature type="signal peptide" evidence="1">
    <location>
        <begin position="1"/>
        <end position="26"/>
    </location>
</feature>
<dbReference type="AlphaFoldDB" id="A0A094YLD8"/>
<dbReference type="STRING" id="104102.AtDm6_3095"/>
<sequence length="117" mass="12257">MTMKLCFLRHKAAALMAALLLPLALAACGANQTVQRQQSVYGLSLSFAAAAQLAADYEKNPAADPAVVAKLKPAFQKAHDQIKLLDEAARKGDPLAEAAVEAAQDALDAARTLMPVS</sequence>
<evidence type="ECO:0000313" key="2">
    <source>
        <dbReference type="EMBL" id="KGB21459.1"/>
    </source>
</evidence>
<evidence type="ECO:0000313" key="3">
    <source>
        <dbReference type="Proteomes" id="UP000029448"/>
    </source>
</evidence>
<reference evidence="2 3" key="1">
    <citation type="submission" date="2014-06" db="EMBL/GenBank/DDBJ databases">
        <title>Functional and comparative genomic analyses of the Drosophila gut microbiota identify candidate symbiosis factors.</title>
        <authorList>
            <person name="Newell P.D."/>
            <person name="Chaston J.M."/>
            <person name="Douglas A.E."/>
        </authorList>
    </citation>
    <scope>NUCLEOTIDE SEQUENCE [LARGE SCALE GENOMIC DNA]</scope>
    <source>
        <strain evidence="2 3">DmCS_006</strain>
    </source>
</reference>
<dbReference type="Proteomes" id="UP000029448">
    <property type="component" value="Unassembled WGS sequence"/>
</dbReference>
<name>A0A094YLD8_9PROT</name>
<gene>
    <name evidence="2" type="ORF">AtDm6_3095</name>
</gene>
<dbReference type="PROSITE" id="PS51257">
    <property type="entry name" value="PROKAR_LIPOPROTEIN"/>
    <property type="match status" value="1"/>
</dbReference>
<keyword evidence="3" id="KW-1185">Reference proteome</keyword>
<comment type="caution">
    <text evidence="2">The sequence shown here is derived from an EMBL/GenBank/DDBJ whole genome shotgun (WGS) entry which is preliminary data.</text>
</comment>
<evidence type="ECO:0000256" key="1">
    <source>
        <dbReference type="SAM" id="SignalP"/>
    </source>
</evidence>
<dbReference type="EMBL" id="JOKM01000102">
    <property type="protein sequence ID" value="KGB21459.1"/>
    <property type="molecule type" value="Genomic_DNA"/>
</dbReference>
<keyword evidence="1" id="KW-0732">Signal</keyword>
<dbReference type="PATRIC" id="fig|104102.7.peg.3057"/>
<feature type="chain" id="PRO_5001905825" evidence="1">
    <location>
        <begin position="27"/>
        <end position="117"/>
    </location>
</feature>
<accession>A0A094YLD8</accession>
<organism evidence="2 3">
    <name type="scientific">Acetobacter tropicalis</name>
    <dbReference type="NCBI Taxonomy" id="104102"/>
    <lineage>
        <taxon>Bacteria</taxon>
        <taxon>Pseudomonadati</taxon>
        <taxon>Pseudomonadota</taxon>
        <taxon>Alphaproteobacteria</taxon>
        <taxon>Acetobacterales</taxon>
        <taxon>Acetobacteraceae</taxon>
        <taxon>Acetobacter</taxon>
    </lineage>
</organism>